<evidence type="ECO:0000259" key="1">
    <source>
        <dbReference type="PROSITE" id="PS50003"/>
    </source>
</evidence>
<protein>
    <recommendedName>
        <fullName evidence="1">PH domain-containing protein</fullName>
    </recommendedName>
</protein>
<dbReference type="SUPFAM" id="SSF50729">
    <property type="entry name" value="PH domain-like"/>
    <property type="match status" value="2"/>
</dbReference>
<dbReference type="InterPro" id="IPR001849">
    <property type="entry name" value="PH_domain"/>
</dbReference>
<organism evidence="2">
    <name type="scientific">Spongospora subterranea</name>
    <dbReference type="NCBI Taxonomy" id="70186"/>
    <lineage>
        <taxon>Eukaryota</taxon>
        <taxon>Sar</taxon>
        <taxon>Rhizaria</taxon>
        <taxon>Endomyxa</taxon>
        <taxon>Phytomyxea</taxon>
        <taxon>Plasmodiophorida</taxon>
        <taxon>Plasmodiophoridae</taxon>
        <taxon>Spongospora</taxon>
    </lineage>
</organism>
<dbReference type="SMART" id="SM00233">
    <property type="entry name" value="PH"/>
    <property type="match status" value="2"/>
</dbReference>
<dbReference type="InterPro" id="IPR011993">
    <property type="entry name" value="PH-like_dom_sf"/>
</dbReference>
<feature type="domain" description="PH" evidence="1">
    <location>
        <begin position="170"/>
        <end position="283"/>
    </location>
</feature>
<accession>A0A0H5QGW5</accession>
<dbReference type="AlphaFoldDB" id="A0A0H5QGW5"/>
<proteinExistence type="predicted"/>
<dbReference type="Gene3D" id="2.30.29.30">
    <property type="entry name" value="Pleckstrin-homology domain (PH domain)/Phosphotyrosine-binding domain (PTB)"/>
    <property type="match status" value="2"/>
</dbReference>
<dbReference type="EMBL" id="HACM01000410">
    <property type="protein sequence ID" value="CRZ00852.1"/>
    <property type="molecule type" value="Transcribed_RNA"/>
</dbReference>
<reference evidence="2" key="1">
    <citation type="submission" date="2015-04" db="EMBL/GenBank/DDBJ databases">
        <title>The genome sequence of the plant pathogenic Rhizarian Plasmodiophora brassicae reveals insights in its biotrophic life cycle and the origin of chitin synthesis.</title>
        <authorList>
            <person name="Schwelm A."/>
            <person name="Fogelqvist J."/>
            <person name="Knaust A."/>
            <person name="Julke S."/>
            <person name="Lilja T."/>
            <person name="Dhandapani V."/>
            <person name="Bonilla-Rosso G."/>
            <person name="Karlsson M."/>
            <person name="Shevchenko A."/>
            <person name="Choi S.R."/>
            <person name="Kim H.G."/>
            <person name="Park J.Y."/>
            <person name="Lim Y.P."/>
            <person name="Ludwig-Muller J."/>
            <person name="Dixelius C."/>
        </authorList>
    </citation>
    <scope>NUCLEOTIDE SEQUENCE</scope>
    <source>
        <tissue evidence="2">Potato root galls</tissue>
    </source>
</reference>
<sequence>LASGMESSEDGEAFEPVSRNTLSAPSTLASAFKIQLTSASDPRASTASTMSMQLLSQSTGSGNCFGQSMQGYLQIKGIAFGSLTSMFFVLNSDKAELDLWKLKAEALRTISHPKKVIQLKDAVAFPYDYPDGAGFELFTASSKRAQVMIAPDVVAREAWCDAINKFKSPDRVIESWFEKRGGEQGNKPWRKRYFVMVRSSRVILYFTKRQDAGGSEWQLNANGSIDVHDCTVRLVDVDEAQAKLGRASVIEVTPASTQRRFYLSQNDPAELARWINEIKRLVIGS</sequence>
<name>A0A0H5QGW5_9EUKA</name>
<feature type="non-terminal residue" evidence="2">
    <location>
        <position position="1"/>
    </location>
</feature>
<dbReference type="PROSITE" id="PS50003">
    <property type="entry name" value="PH_DOMAIN"/>
    <property type="match status" value="1"/>
</dbReference>
<evidence type="ECO:0000313" key="2">
    <source>
        <dbReference type="EMBL" id="CRZ00852.1"/>
    </source>
</evidence>
<dbReference type="Pfam" id="PF00169">
    <property type="entry name" value="PH"/>
    <property type="match status" value="1"/>
</dbReference>